<name>A0AAW1D5R3_9HEMI</name>
<evidence type="ECO:0000313" key="2">
    <source>
        <dbReference type="Proteomes" id="UP001461498"/>
    </source>
</evidence>
<organism evidence="1 2">
    <name type="scientific">Rhynocoris fuscipes</name>
    <dbReference type="NCBI Taxonomy" id="488301"/>
    <lineage>
        <taxon>Eukaryota</taxon>
        <taxon>Metazoa</taxon>
        <taxon>Ecdysozoa</taxon>
        <taxon>Arthropoda</taxon>
        <taxon>Hexapoda</taxon>
        <taxon>Insecta</taxon>
        <taxon>Pterygota</taxon>
        <taxon>Neoptera</taxon>
        <taxon>Paraneoptera</taxon>
        <taxon>Hemiptera</taxon>
        <taxon>Heteroptera</taxon>
        <taxon>Panheteroptera</taxon>
        <taxon>Cimicomorpha</taxon>
        <taxon>Reduviidae</taxon>
        <taxon>Harpactorinae</taxon>
        <taxon>Harpactorini</taxon>
        <taxon>Rhynocoris</taxon>
    </lineage>
</organism>
<comment type="caution">
    <text evidence="1">The sequence shown here is derived from an EMBL/GenBank/DDBJ whole genome shotgun (WGS) entry which is preliminary data.</text>
</comment>
<dbReference type="EMBL" id="JAPXFL010000005">
    <property type="protein sequence ID" value="KAK9506344.1"/>
    <property type="molecule type" value="Genomic_DNA"/>
</dbReference>
<accession>A0AAW1D5R3</accession>
<reference evidence="1 2" key="1">
    <citation type="submission" date="2022-12" db="EMBL/GenBank/DDBJ databases">
        <title>Chromosome-level genome assembly of true bugs.</title>
        <authorList>
            <person name="Ma L."/>
            <person name="Li H."/>
        </authorList>
    </citation>
    <scope>NUCLEOTIDE SEQUENCE [LARGE SCALE GENOMIC DNA]</scope>
    <source>
        <strain evidence="1">Lab_2022b</strain>
    </source>
</reference>
<proteinExistence type="predicted"/>
<protein>
    <submittedName>
        <fullName evidence="1">Uncharacterized protein</fullName>
    </submittedName>
</protein>
<keyword evidence="2" id="KW-1185">Reference proteome</keyword>
<dbReference type="AlphaFoldDB" id="A0AAW1D5R3"/>
<evidence type="ECO:0000313" key="1">
    <source>
        <dbReference type="EMBL" id="KAK9506344.1"/>
    </source>
</evidence>
<dbReference type="Proteomes" id="UP001461498">
    <property type="component" value="Unassembled WGS sequence"/>
</dbReference>
<sequence>MSISRARNRDAKLRENLMVLDRRINEQSMKVDTLIETVNRTIQSFKKQPPHHATNCNINVPAKIPLKYTVNKEIK</sequence>
<gene>
    <name evidence="1" type="ORF">O3M35_008299</name>
</gene>